<dbReference type="EMBL" id="VSSQ01057704">
    <property type="protein sequence ID" value="MPN11487.1"/>
    <property type="molecule type" value="Genomic_DNA"/>
</dbReference>
<proteinExistence type="predicted"/>
<gene>
    <name evidence="1" type="ORF">SDC9_158790</name>
</gene>
<accession>A0A645FB56</accession>
<sequence length="157" mass="18289">MRRIPHQRQTMGGELTGITSRQRKRLTFAFKAAQPQTIIKSDIQRLIKLVNACLLHTFCFLRRERPDDRTQVWIAERQECQDPLAVKRLTRNRTVRFLRTDSRHQRLMTIIPEGERNIRFVAQPGVSTISTDDQAGRQHCAIFQGQKCFVLTPGHLL</sequence>
<reference evidence="1" key="1">
    <citation type="submission" date="2019-08" db="EMBL/GenBank/DDBJ databases">
        <authorList>
            <person name="Kucharzyk K."/>
            <person name="Murdoch R.W."/>
            <person name="Higgins S."/>
            <person name="Loffler F."/>
        </authorList>
    </citation>
    <scope>NUCLEOTIDE SEQUENCE</scope>
</reference>
<organism evidence="1">
    <name type="scientific">bioreactor metagenome</name>
    <dbReference type="NCBI Taxonomy" id="1076179"/>
    <lineage>
        <taxon>unclassified sequences</taxon>
        <taxon>metagenomes</taxon>
        <taxon>ecological metagenomes</taxon>
    </lineage>
</organism>
<evidence type="ECO:0000313" key="1">
    <source>
        <dbReference type="EMBL" id="MPN11487.1"/>
    </source>
</evidence>
<name>A0A645FB56_9ZZZZ</name>
<dbReference type="AlphaFoldDB" id="A0A645FB56"/>
<comment type="caution">
    <text evidence="1">The sequence shown here is derived from an EMBL/GenBank/DDBJ whole genome shotgun (WGS) entry which is preliminary data.</text>
</comment>
<protein>
    <submittedName>
        <fullName evidence="1">Uncharacterized protein</fullName>
    </submittedName>
</protein>